<evidence type="ECO:0000259" key="1">
    <source>
        <dbReference type="Pfam" id="PF13966"/>
    </source>
</evidence>
<evidence type="ECO:0000313" key="2">
    <source>
        <dbReference type="EMBL" id="KAK8593435.1"/>
    </source>
</evidence>
<keyword evidence="3" id="KW-1185">Reference proteome</keyword>
<organism evidence="2 3">
    <name type="scientific">Hibiscus sabdariffa</name>
    <name type="common">roselle</name>
    <dbReference type="NCBI Taxonomy" id="183260"/>
    <lineage>
        <taxon>Eukaryota</taxon>
        <taxon>Viridiplantae</taxon>
        <taxon>Streptophyta</taxon>
        <taxon>Embryophyta</taxon>
        <taxon>Tracheophyta</taxon>
        <taxon>Spermatophyta</taxon>
        <taxon>Magnoliopsida</taxon>
        <taxon>eudicotyledons</taxon>
        <taxon>Gunneridae</taxon>
        <taxon>Pentapetalae</taxon>
        <taxon>rosids</taxon>
        <taxon>malvids</taxon>
        <taxon>Malvales</taxon>
        <taxon>Malvaceae</taxon>
        <taxon>Malvoideae</taxon>
        <taxon>Hibiscus</taxon>
    </lineage>
</organism>
<name>A0ABR2G311_9ROSI</name>
<dbReference type="Pfam" id="PF13966">
    <property type="entry name" value="zf-RVT"/>
    <property type="match status" value="1"/>
</dbReference>
<dbReference type="EMBL" id="JBBPBM010000003">
    <property type="protein sequence ID" value="KAK8593435.1"/>
    <property type="molecule type" value="Genomic_DNA"/>
</dbReference>
<feature type="domain" description="Reverse transcriptase zinc-binding" evidence="1">
    <location>
        <begin position="83"/>
        <end position="129"/>
    </location>
</feature>
<reference evidence="2 3" key="1">
    <citation type="journal article" date="2024" name="G3 (Bethesda)">
        <title>Genome assembly of Hibiscus sabdariffa L. provides insights into metabolisms of medicinal natural products.</title>
        <authorList>
            <person name="Kim T."/>
        </authorList>
    </citation>
    <scope>NUCLEOTIDE SEQUENCE [LARGE SCALE GENOMIC DNA]</scope>
    <source>
        <strain evidence="2">TK-2024</strain>
        <tissue evidence="2">Old leaves</tissue>
    </source>
</reference>
<gene>
    <name evidence="2" type="ORF">V6N12_045516</name>
</gene>
<evidence type="ECO:0000313" key="3">
    <source>
        <dbReference type="Proteomes" id="UP001472677"/>
    </source>
</evidence>
<protein>
    <recommendedName>
        <fullName evidence="1">Reverse transcriptase zinc-binding domain-containing protein</fullName>
    </recommendedName>
</protein>
<dbReference type="InterPro" id="IPR026960">
    <property type="entry name" value="RVT-Znf"/>
</dbReference>
<sequence>MASECTGRDHPLSVTVACMVDTNGDWDWNRLNQWLPHEKLEAIAAVKLPRLGSGADIPGWRWERNRIFSVRSAYKALMAPAPVGGDRIMTNAERKRRNLAPSDACASCLSESETIAHVLRDCSKARQVWEAVVSPTKHSIFFSLPFLDWILQCVANVASIGSGDERWSAHFATICWLIWKQRSSVTFGNIASNESTWVSYGNMLVDDFTATLGMGNSIGSDRPNPASRIISRSSFTLVNTLLVEDVLELMSRQWNVILRRVNRGQNVVVDKLAALSRDRDMGEIVRVNPPGEILDVLHHDMVDIHT</sequence>
<dbReference type="Proteomes" id="UP001472677">
    <property type="component" value="Unassembled WGS sequence"/>
</dbReference>
<accession>A0ABR2G311</accession>
<comment type="caution">
    <text evidence="2">The sequence shown here is derived from an EMBL/GenBank/DDBJ whole genome shotgun (WGS) entry which is preliminary data.</text>
</comment>
<proteinExistence type="predicted"/>